<feature type="compositionally biased region" description="Basic residues" evidence="1">
    <location>
        <begin position="99"/>
        <end position="108"/>
    </location>
</feature>
<reference evidence="2" key="1">
    <citation type="journal article" date="2008" name="Nature">
        <title>The amphioxus genome and the evolution of the chordate karyotype.</title>
        <authorList>
            <consortium name="US DOE Joint Genome Institute (JGI-PGF)"/>
            <person name="Putnam N.H."/>
            <person name="Butts T."/>
            <person name="Ferrier D.E.K."/>
            <person name="Furlong R.F."/>
            <person name="Hellsten U."/>
            <person name="Kawashima T."/>
            <person name="Robinson-Rechavi M."/>
            <person name="Shoguchi E."/>
            <person name="Terry A."/>
            <person name="Yu J.-K."/>
            <person name="Benito-Gutierrez E.L."/>
            <person name="Dubchak I."/>
            <person name="Garcia-Fernandez J."/>
            <person name="Gibson-Brown J.J."/>
            <person name="Grigoriev I.V."/>
            <person name="Horton A.C."/>
            <person name="de Jong P.J."/>
            <person name="Jurka J."/>
            <person name="Kapitonov V.V."/>
            <person name="Kohara Y."/>
            <person name="Kuroki Y."/>
            <person name="Lindquist E."/>
            <person name="Lucas S."/>
            <person name="Osoegawa K."/>
            <person name="Pennacchio L.A."/>
            <person name="Salamov A.A."/>
            <person name="Satou Y."/>
            <person name="Sauka-Spengler T."/>
            <person name="Schmutz J."/>
            <person name="Shin-I T."/>
            <person name="Toyoda A."/>
            <person name="Bronner-Fraser M."/>
            <person name="Fujiyama A."/>
            <person name="Holland L.Z."/>
            <person name="Holland P.W.H."/>
            <person name="Satoh N."/>
            <person name="Rokhsar D.S."/>
        </authorList>
    </citation>
    <scope>NUCLEOTIDE SEQUENCE [LARGE SCALE GENOMIC DNA]</scope>
    <source>
        <strain evidence="2">S238N-H82</strain>
        <tissue evidence="2">Testes</tissue>
    </source>
</reference>
<organism>
    <name type="scientific">Branchiostoma floridae</name>
    <name type="common">Florida lancelet</name>
    <name type="synonym">Amphioxus</name>
    <dbReference type="NCBI Taxonomy" id="7739"/>
    <lineage>
        <taxon>Eukaryota</taxon>
        <taxon>Metazoa</taxon>
        <taxon>Chordata</taxon>
        <taxon>Cephalochordata</taxon>
        <taxon>Leptocardii</taxon>
        <taxon>Amphioxiformes</taxon>
        <taxon>Branchiostomatidae</taxon>
        <taxon>Branchiostoma</taxon>
    </lineage>
</organism>
<dbReference type="EMBL" id="GG666612">
    <property type="protein sequence ID" value="EEN49033.1"/>
    <property type="molecule type" value="Genomic_DNA"/>
</dbReference>
<gene>
    <name evidence="2" type="ORF">BRAFLDRAFT_74341</name>
</gene>
<evidence type="ECO:0000313" key="2">
    <source>
        <dbReference type="EMBL" id="EEN49033.1"/>
    </source>
</evidence>
<proteinExistence type="predicted"/>
<feature type="compositionally biased region" description="Polar residues" evidence="1">
    <location>
        <begin position="41"/>
        <end position="54"/>
    </location>
</feature>
<dbReference type="AlphaFoldDB" id="C3ZE77"/>
<evidence type="ECO:0000256" key="1">
    <source>
        <dbReference type="SAM" id="MobiDB-lite"/>
    </source>
</evidence>
<accession>C3ZE77</accession>
<dbReference type="InParanoid" id="C3ZE77"/>
<name>C3ZE77_BRAFL</name>
<sequence length="108" mass="11128">MDRVIHRGGGNYSSAPPPSRRRRTPRCGPVPPRAGPRLTIVSRSNTSPGASSARQVVCGTTPGGGSGDISSPAALRRQESPGCISRGGRIAGLGASRPGSRKRFGNPR</sequence>
<feature type="region of interest" description="Disordered" evidence="1">
    <location>
        <begin position="1"/>
        <end position="108"/>
    </location>
</feature>
<protein>
    <submittedName>
        <fullName evidence="2">Uncharacterized protein</fullName>
    </submittedName>
</protein>